<sequence>MLSLKSKTAMLLIGSALIGGLTPGVASAASYPSVMLQVCNNYQDSAEAFVRITGINQNGVRVEAPGLYIPRNQCRTWQNVTFDYKTSDYWWKTDQIITVFNNRVIKDSGTSGHTDPRNSTFRIPRSAPNGGVQRATLNP</sequence>
<proteinExistence type="predicted"/>
<dbReference type="RefSeq" id="WP_062723843.1">
    <property type="nucleotide sequence ID" value="NZ_KQ948939.1"/>
</dbReference>
<organism evidence="2 3">
    <name type="scientific">Streptomyces caeruleatus</name>
    <dbReference type="NCBI Taxonomy" id="661399"/>
    <lineage>
        <taxon>Bacteria</taxon>
        <taxon>Bacillati</taxon>
        <taxon>Actinomycetota</taxon>
        <taxon>Actinomycetes</taxon>
        <taxon>Kitasatosporales</taxon>
        <taxon>Streptomycetaceae</taxon>
        <taxon>Streptomyces</taxon>
    </lineage>
</organism>
<evidence type="ECO:0000313" key="2">
    <source>
        <dbReference type="EMBL" id="KUN94508.1"/>
    </source>
</evidence>
<evidence type="ECO:0000256" key="1">
    <source>
        <dbReference type="SAM" id="MobiDB-lite"/>
    </source>
</evidence>
<evidence type="ECO:0000313" key="3">
    <source>
        <dbReference type="Proteomes" id="UP000053429"/>
    </source>
</evidence>
<reference evidence="2 3" key="1">
    <citation type="submission" date="2015-10" db="EMBL/GenBank/DDBJ databases">
        <title>Draft genome sequence of Streptomyces caeruleatus NRRL B-24802, type strain for the species Streptomyces caeruleatus.</title>
        <authorList>
            <person name="Ruckert C."/>
            <person name="Winkler A."/>
            <person name="Kalinowski J."/>
            <person name="Kampfer P."/>
            <person name="Glaeser S."/>
        </authorList>
    </citation>
    <scope>NUCLEOTIDE SEQUENCE [LARGE SCALE GENOMIC DNA]</scope>
    <source>
        <strain evidence="2 3">NRRL B-24802</strain>
    </source>
</reference>
<name>A0A101TLH2_9ACTN</name>
<feature type="compositionally biased region" description="Polar residues" evidence="1">
    <location>
        <begin position="108"/>
        <end position="121"/>
    </location>
</feature>
<dbReference type="EMBL" id="LMWY01000051">
    <property type="protein sequence ID" value="KUN94508.1"/>
    <property type="molecule type" value="Genomic_DNA"/>
</dbReference>
<dbReference type="Proteomes" id="UP000053429">
    <property type="component" value="Unassembled WGS sequence"/>
</dbReference>
<protein>
    <submittedName>
        <fullName evidence="2">Uncharacterized protein</fullName>
    </submittedName>
</protein>
<dbReference type="AlphaFoldDB" id="A0A101TLH2"/>
<accession>A0A101TLH2</accession>
<keyword evidence="3" id="KW-1185">Reference proteome</keyword>
<gene>
    <name evidence="2" type="ORF">AQJ67_36875</name>
</gene>
<comment type="caution">
    <text evidence="2">The sequence shown here is derived from an EMBL/GenBank/DDBJ whole genome shotgun (WGS) entry which is preliminary data.</text>
</comment>
<feature type="region of interest" description="Disordered" evidence="1">
    <location>
        <begin position="107"/>
        <end position="139"/>
    </location>
</feature>